<name>A0A832AX23_DESAE</name>
<gene>
    <name evidence="2" type="ORF">ENX80_01170</name>
</gene>
<dbReference type="AlphaFoldDB" id="A0A832AX23"/>
<protein>
    <submittedName>
        <fullName evidence="2">Uncharacterized protein</fullName>
    </submittedName>
</protein>
<keyword evidence="1" id="KW-0732">Signal</keyword>
<accession>A0A832AX23</accession>
<feature type="chain" id="PRO_5032689827" evidence="1">
    <location>
        <begin position="25"/>
        <end position="302"/>
    </location>
</feature>
<evidence type="ECO:0000256" key="1">
    <source>
        <dbReference type="SAM" id="SignalP"/>
    </source>
</evidence>
<comment type="caution">
    <text evidence="2">The sequence shown here is derived from an EMBL/GenBank/DDBJ whole genome shotgun (WGS) entry which is preliminary data.</text>
</comment>
<sequence length="302" mass="30697">MRHKFLSLVAATCMVGLMAVSSQALEPVSSATLSSISAKGVDVNNYSYVSLSDSQNWAYGIVIADLSSSAVNNQANIATYGKNLTQGNSGTATNTVESKGSVTQNSGVYLSNSEQHTSGIMITNTSSSAVNNQANVAWNFANPLDQVNSGTATNTVTGTESVTQNSGVNLTNGSEAFAAGLMIVNASASAANNQLNLVGNSLDVSQLNWGIASNIIDPYGCGSNCGDNDHNNNNGKTIKTTSGVALSGGSENNTTGLMIANMSSSAANTQINVSSASGVLCSLPTINQTNVGAATNVIRAGF</sequence>
<reference evidence="2" key="1">
    <citation type="journal article" date="2020" name="mSystems">
        <title>Genome- and Community-Level Interaction Insights into Carbon Utilization and Element Cycling Functions of Hydrothermarchaeota in Hydrothermal Sediment.</title>
        <authorList>
            <person name="Zhou Z."/>
            <person name="Liu Y."/>
            <person name="Xu W."/>
            <person name="Pan J."/>
            <person name="Luo Z.H."/>
            <person name="Li M."/>
        </authorList>
    </citation>
    <scope>NUCLEOTIDE SEQUENCE [LARGE SCALE GENOMIC DNA]</scope>
    <source>
        <strain evidence="2">SpSt-972</strain>
    </source>
</reference>
<evidence type="ECO:0000313" key="2">
    <source>
        <dbReference type="EMBL" id="HGA37417.1"/>
    </source>
</evidence>
<dbReference type="EMBL" id="DTPL01000073">
    <property type="protein sequence ID" value="HGA37417.1"/>
    <property type="molecule type" value="Genomic_DNA"/>
</dbReference>
<organism evidence="2">
    <name type="scientific">Desulfurella acetivorans</name>
    <dbReference type="NCBI Taxonomy" id="33002"/>
    <lineage>
        <taxon>Bacteria</taxon>
        <taxon>Pseudomonadati</taxon>
        <taxon>Campylobacterota</taxon>
        <taxon>Desulfurellia</taxon>
        <taxon>Desulfurellales</taxon>
        <taxon>Desulfurellaceae</taxon>
        <taxon>Desulfurella</taxon>
    </lineage>
</organism>
<feature type="signal peptide" evidence="1">
    <location>
        <begin position="1"/>
        <end position="24"/>
    </location>
</feature>
<proteinExistence type="predicted"/>